<evidence type="ECO:0000313" key="1">
    <source>
        <dbReference type="EMBL" id="KAJ0172312.1"/>
    </source>
</evidence>
<dbReference type="EMBL" id="CM034408">
    <property type="protein sequence ID" value="KAJ0172312.1"/>
    <property type="molecule type" value="Genomic_DNA"/>
</dbReference>
<sequence length="194" mass="22953">MSDVPKKKRKCIQLQTRQTIAKVYDFMKNDAQKIIDLLSDPQYFMNPELLEMIKSDLNRTQKRTAEAVGISLRTLQNILNEERNSNFKSPHKYRKESKKQLEVNQVNADFVESYIECYTTQYKRPPTFENIMTVFREERSYVGSVTTLRAFLAKLGYNWKRTEKKTFVIVKDNDKVKTKCNISVKKNTSDKQRF</sequence>
<organism evidence="1 2">
    <name type="scientific">Dendrolimus kikuchii</name>
    <dbReference type="NCBI Taxonomy" id="765133"/>
    <lineage>
        <taxon>Eukaryota</taxon>
        <taxon>Metazoa</taxon>
        <taxon>Ecdysozoa</taxon>
        <taxon>Arthropoda</taxon>
        <taxon>Hexapoda</taxon>
        <taxon>Insecta</taxon>
        <taxon>Pterygota</taxon>
        <taxon>Neoptera</taxon>
        <taxon>Endopterygota</taxon>
        <taxon>Lepidoptera</taxon>
        <taxon>Glossata</taxon>
        <taxon>Ditrysia</taxon>
        <taxon>Bombycoidea</taxon>
        <taxon>Lasiocampidae</taxon>
        <taxon>Dendrolimus</taxon>
    </lineage>
</organism>
<proteinExistence type="predicted"/>
<gene>
    <name evidence="1" type="ORF">K1T71_012285</name>
</gene>
<keyword evidence="2" id="KW-1185">Reference proteome</keyword>
<accession>A0ACC1CLD9</accession>
<reference evidence="1 2" key="1">
    <citation type="journal article" date="2021" name="Front. Genet.">
        <title>Chromosome-Level Genome Assembly Reveals Significant Gene Expansion in the Toll and IMD Signaling Pathways of Dendrolimus kikuchii.</title>
        <authorList>
            <person name="Zhou J."/>
            <person name="Wu P."/>
            <person name="Xiong Z."/>
            <person name="Liu N."/>
            <person name="Zhao N."/>
            <person name="Ji M."/>
            <person name="Qiu Y."/>
            <person name="Yang B."/>
        </authorList>
    </citation>
    <scope>NUCLEOTIDE SEQUENCE [LARGE SCALE GENOMIC DNA]</scope>
    <source>
        <strain evidence="1">Ann1</strain>
    </source>
</reference>
<comment type="caution">
    <text evidence="1">The sequence shown here is derived from an EMBL/GenBank/DDBJ whole genome shotgun (WGS) entry which is preliminary data.</text>
</comment>
<evidence type="ECO:0000313" key="2">
    <source>
        <dbReference type="Proteomes" id="UP000824533"/>
    </source>
</evidence>
<protein>
    <submittedName>
        <fullName evidence="1">Uncharacterized protein</fullName>
    </submittedName>
</protein>
<dbReference type="Proteomes" id="UP000824533">
    <property type="component" value="Linkage Group LG22"/>
</dbReference>
<name>A0ACC1CLD9_9NEOP</name>